<dbReference type="Proteomes" id="UP001201812">
    <property type="component" value="Unassembled WGS sequence"/>
</dbReference>
<name>A0AAD4MVH2_9BILA</name>
<accession>A0AAD4MVH2</accession>
<comment type="caution">
    <text evidence="1">The sequence shown here is derived from an EMBL/GenBank/DDBJ whole genome shotgun (WGS) entry which is preliminary data.</text>
</comment>
<protein>
    <submittedName>
        <fullName evidence="1">Uncharacterized protein</fullName>
    </submittedName>
</protein>
<dbReference type="AlphaFoldDB" id="A0AAD4MVH2"/>
<dbReference type="EMBL" id="JAKKPZ010000047">
    <property type="protein sequence ID" value="KAI1706538.1"/>
    <property type="molecule type" value="Genomic_DNA"/>
</dbReference>
<evidence type="ECO:0000313" key="2">
    <source>
        <dbReference type="Proteomes" id="UP001201812"/>
    </source>
</evidence>
<organism evidence="1 2">
    <name type="scientific">Ditylenchus destructor</name>
    <dbReference type="NCBI Taxonomy" id="166010"/>
    <lineage>
        <taxon>Eukaryota</taxon>
        <taxon>Metazoa</taxon>
        <taxon>Ecdysozoa</taxon>
        <taxon>Nematoda</taxon>
        <taxon>Chromadorea</taxon>
        <taxon>Rhabditida</taxon>
        <taxon>Tylenchina</taxon>
        <taxon>Tylenchomorpha</taxon>
        <taxon>Sphaerularioidea</taxon>
        <taxon>Anguinidae</taxon>
        <taxon>Anguininae</taxon>
        <taxon>Ditylenchus</taxon>
    </lineage>
</organism>
<reference evidence="1" key="1">
    <citation type="submission" date="2022-01" db="EMBL/GenBank/DDBJ databases">
        <title>Genome Sequence Resource for Two Populations of Ditylenchus destructor, the Migratory Endoparasitic Phytonematode.</title>
        <authorList>
            <person name="Zhang H."/>
            <person name="Lin R."/>
            <person name="Xie B."/>
        </authorList>
    </citation>
    <scope>NUCLEOTIDE SEQUENCE</scope>
    <source>
        <strain evidence="1">BazhouSP</strain>
    </source>
</reference>
<evidence type="ECO:0000313" key="1">
    <source>
        <dbReference type="EMBL" id="KAI1706538.1"/>
    </source>
</evidence>
<gene>
    <name evidence="1" type="ORF">DdX_12999</name>
</gene>
<keyword evidence="2" id="KW-1185">Reference proteome</keyword>
<proteinExistence type="predicted"/>
<sequence>MSDTLQTKGVSNCRRLELQHSYSCGDEVISRTILDWLRNRENGMTKKVEKRKHLILREYPMRLIRDLVEQVKQDFSSDTPSSSDFLVTFSMCRENRRIRFECERYQFTMDRAEELKTERLSLFVQNINTRIAWPDEEKSGQIYRLWRRRVVNEETDSKIFRWLATDTHELSRFPPPDFDPELFDLAFYEVYYPQY</sequence>